<feature type="non-terminal residue" evidence="2">
    <location>
        <position position="158"/>
    </location>
</feature>
<keyword evidence="3" id="KW-1185">Reference proteome</keyword>
<protein>
    <submittedName>
        <fullName evidence="2">Uncharacterized protein</fullName>
    </submittedName>
</protein>
<reference evidence="2" key="1">
    <citation type="submission" date="2022-07" db="EMBL/GenBank/DDBJ databases">
        <authorList>
            <person name="Macas J."/>
            <person name="Novak P."/>
            <person name="Neumann P."/>
        </authorList>
    </citation>
    <scope>NUCLEOTIDE SEQUENCE</scope>
</reference>
<evidence type="ECO:0000313" key="2">
    <source>
        <dbReference type="EMBL" id="CAH9099855.1"/>
    </source>
</evidence>
<proteinExistence type="predicted"/>
<evidence type="ECO:0000313" key="3">
    <source>
        <dbReference type="Proteomes" id="UP001152523"/>
    </source>
</evidence>
<organism evidence="2 3">
    <name type="scientific">Cuscuta epithymum</name>
    <dbReference type="NCBI Taxonomy" id="186058"/>
    <lineage>
        <taxon>Eukaryota</taxon>
        <taxon>Viridiplantae</taxon>
        <taxon>Streptophyta</taxon>
        <taxon>Embryophyta</taxon>
        <taxon>Tracheophyta</taxon>
        <taxon>Spermatophyta</taxon>
        <taxon>Magnoliopsida</taxon>
        <taxon>eudicotyledons</taxon>
        <taxon>Gunneridae</taxon>
        <taxon>Pentapetalae</taxon>
        <taxon>asterids</taxon>
        <taxon>lamiids</taxon>
        <taxon>Solanales</taxon>
        <taxon>Convolvulaceae</taxon>
        <taxon>Cuscuteae</taxon>
        <taxon>Cuscuta</taxon>
        <taxon>Cuscuta subgen. Cuscuta</taxon>
    </lineage>
</organism>
<gene>
    <name evidence="2" type="ORF">CEPIT_LOCUS15119</name>
</gene>
<sequence>MRLRKAQDDEALRKLVVKNTEAIRKMAELEESLRKATEGMEQKLKAAEAKGRAAAEASAAEAAKTAAIKAEEAQREAVLQAREEAISAFVADGWKVEDRRPWVDSVVEASVDAWVGGPGAMWLARKGKEYYDGGEFFTQWLVYRRLARHSGVDPKDFN</sequence>
<accession>A0AAV0DJ35</accession>
<dbReference type="Proteomes" id="UP001152523">
    <property type="component" value="Unassembled WGS sequence"/>
</dbReference>
<name>A0AAV0DJ35_9ASTE</name>
<comment type="caution">
    <text evidence="2">The sequence shown here is derived from an EMBL/GenBank/DDBJ whole genome shotgun (WGS) entry which is preliminary data.</text>
</comment>
<evidence type="ECO:0000256" key="1">
    <source>
        <dbReference type="SAM" id="Coils"/>
    </source>
</evidence>
<feature type="coiled-coil region" evidence="1">
    <location>
        <begin position="12"/>
        <end position="50"/>
    </location>
</feature>
<keyword evidence="1" id="KW-0175">Coiled coil</keyword>
<dbReference type="AlphaFoldDB" id="A0AAV0DJ35"/>
<dbReference type="EMBL" id="CAMAPF010000106">
    <property type="protein sequence ID" value="CAH9099855.1"/>
    <property type="molecule type" value="Genomic_DNA"/>
</dbReference>